<dbReference type="KEGG" id="thg:TCELL_0872"/>
<dbReference type="EC" id="4.2.3.1" evidence="4 11"/>
<dbReference type="PANTHER" id="PTHR48078:SF6">
    <property type="entry name" value="L-THREONINE DEHYDRATASE CATABOLIC TDCB"/>
    <property type="match status" value="1"/>
</dbReference>
<dbReference type="NCBIfam" id="NF006050">
    <property type="entry name" value="PRK08197.1"/>
    <property type="match status" value="1"/>
</dbReference>
<dbReference type="AlphaFoldDB" id="I3TEV8"/>
<dbReference type="GO" id="GO:0004794">
    <property type="term" value="F:threonine deaminase activity"/>
    <property type="evidence" value="ECO:0007669"/>
    <property type="project" value="TreeGrafter"/>
</dbReference>
<dbReference type="InterPro" id="IPR001926">
    <property type="entry name" value="TrpB-like_PALP"/>
</dbReference>
<feature type="binding site" evidence="13">
    <location>
        <position position="140"/>
    </location>
    <ligand>
        <name>pyridoxal 5'-phosphate</name>
        <dbReference type="ChEBI" id="CHEBI:597326"/>
    </ligand>
</feature>
<reference evidence="16 17" key="1">
    <citation type="journal article" date="2012" name="J. Bacteriol.">
        <title>Complete genome sequence of the hyperthermophilic cellulolytic Crenarchaeon 'Thermogladius cellulolyticus' 1633.</title>
        <authorList>
            <person name="Mardanov A.V."/>
            <person name="Kochetkova T.V."/>
            <person name="Beletsky A.V."/>
            <person name="Bonch-Osmolovskaya E.A."/>
            <person name="Ravin N.V."/>
            <person name="Skryabin K.G."/>
        </authorList>
    </citation>
    <scope>NUCLEOTIDE SEQUENCE [LARGE SCALE GENOMIC DNA]</scope>
    <source>
        <strain evidence="17">DSM 22663 / VKM B-2946 / 1633</strain>
    </source>
</reference>
<dbReference type="GO" id="GO:0003941">
    <property type="term" value="F:L-serine ammonia-lyase activity"/>
    <property type="evidence" value="ECO:0007669"/>
    <property type="project" value="TreeGrafter"/>
</dbReference>
<comment type="similarity">
    <text evidence="3 12">Belongs to the threonine synthase family.</text>
</comment>
<evidence type="ECO:0000256" key="4">
    <source>
        <dbReference type="ARBA" id="ARBA00013028"/>
    </source>
</evidence>
<dbReference type="PANTHER" id="PTHR48078">
    <property type="entry name" value="THREONINE DEHYDRATASE, MITOCHONDRIAL-RELATED"/>
    <property type="match status" value="1"/>
</dbReference>
<dbReference type="UniPathway" id="UPA00050">
    <property type="reaction ID" value="UER00065"/>
</dbReference>
<dbReference type="InterPro" id="IPR050147">
    <property type="entry name" value="Ser/Thr_Dehydratase"/>
</dbReference>
<evidence type="ECO:0000256" key="5">
    <source>
        <dbReference type="ARBA" id="ARBA00018679"/>
    </source>
</evidence>
<dbReference type="STRING" id="1184251.TCELL_0872"/>
<evidence type="ECO:0000256" key="14">
    <source>
        <dbReference type="PIRSR" id="PIRSR038945-2"/>
    </source>
</evidence>
<dbReference type="GO" id="GO:0006565">
    <property type="term" value="P:L-serine catabolic process"/>
    <property type="evidence" value="ECO:0007669"/>
    <property type="project" value="TreeGrafter"/>
</dbReference>
<name>I3TEV8_THEC1</name>
<dbReference type="GO" id="GO:0009088">
    <property type="term" value="P:threonine biosynthetic process"/>
    <property type="evidence" value="ECO:0007669"/>
    <property type="project" value="UniProtKB-UniRule"/>
</dbReference>
<evidence type="ECO:0000256" key="8">
    <source>
        <dbReference type="ARBA" id="ARBA00022898"/>
    </source>
</evidence>
<comment type="cofactor">
    <cofactor evidence="1 12 13">
        <name>pyridoxal 5'-phosphate</name>
        <dbReference type="ChEBI" id="CHEBI:597326"/>
    </cofactor>
</comment>
<dbReference type="NCBIfam" id="TIGR00260">
    <property type="entry name" value="thrC"/>
    <property type="match status" value="1"/>
</dbReference>
<evidence type="ECO:0000256" key="9">
    <source>
        <dbReference type="ARBA" id="ARBA00023239"/>
    </source>
</evidence>
<keyword evidence="9 12" id="KW-0456">Lyase</keyword>
<proteinExistence type="inferred from homology"/>
<keyword evidence="7 12" id="KW-0791">Threonine biosynthesis</keyword>
<keyword evidence="17" id="KW-1185">Reference proteome</keyword>
<sequence>MSVMFVTHLKCSKCGRVYKLEEKPVTCVNKDLGRLDVYYDYEAIASSVSREELAKRPFYMWRYKEFLPVPSEEYIVTLGEGGTPLLKAKRLGERLGLKNLYLKDETRNPTGSFKDRAMSVSVSMAKYFGFKRAVIASSGNAAASLAAYGAKAGIEVYAFVPDFAGFGKIAQLLYYGAKVFKVKWTEAEDPTVKMMRVLSERYGFYPSPSFGVFNPYQIEGPKTISMEIVEQLGWRLPDQVFVPTGAASLLTGVFNGFRDWNQVGWITGYPRLVAVQPEGNYPFVRAWMERADPNKIRPWEKPPETIATGLEDTFPWDGDAGLRALYKTNGYGVVVKDDEIVEAMKLLASLEGVFAEPSGAAGLAGLIKAIEDRQVDKDETVVVLVTGHGLKDPDIVKKTAGDVPLINPAEEEFFAAARKYYGSEF</sequence>
<evidence type="ECO:0000313" key="17">
    <source>
        <dbReference type="Proteomes" id="UP000005270"/>
    </source>
</evidence>
<dbReference type="GO" id="GO:0004795">
    <property type="term" value="F:threonine synthase activity"/>
    <property type="evidence" value="ECO:0007669"/>
    <property type="project" value="UniProtKB-UniRule"/>
</dbReference>
<organism evidence="16 17">
    <name type="scientific">Thermogladius calderae (strain DSM 22663 / VKM B-2946 / 1633)</name>
    <dbReference type="NCBI Taxonomy" id="1184251"/>
    <lineage>
        <taxon>Archaea</taxon>
        <taxon>Thermoproteota</taxon>
        <taxon>Thermoprotei</taxon>
        <taxon>Desulfurococcales</taxon>
        <taxon>Desulfurococcaceae</taxon>
        <taxon>Thermogladius</taxon>
    </lineage>
</organism>
<dbReference type="Gene3D" id="3.40.50.1100">
    <property type="match status" value="2"/>
</dbReference>
<dbReference type="InParanoid" id="I3TEV8"/>
<gene>
    <name evidence="16" type="ordered locus">TCELL_0872</name>
</gene>
<comment type="catalytic activity">
    <reaction evidence="10 12">
        <text>O-phospho-L-homoserine + H2O = L-threonine + phosphate</text>
        <dbReference type="Rhea" id="RHEA:10840"/>
        <dbReference type="ChEBI" id="CHEBI:15377"/>
        <dbReference type="ChEBI" id="CHEBI:43474"/>
        <dbReference type="ChEBI" id="CHEBI:57590"/>
        <dbReference type="ChEBI" id="CHEBI:57926"/>
        <dbReference type="EC" id="4.2.3.1"/>
    </reaction>
</comment>
<dbReference type="InterPro" id="IPR036052">
    <property type="entry name" value="TrpB-like_PALP_sf"/>
</dbReference>
<feature type="binding site" evidence="13">
    <location>
        <position position="386"/>
    </location>
    <ligand>
        <name>pyridoxal 5'-phosphate</name>
        <dbReference type="ChEBI" id="CHEBI:597326"/>
    </ligand>
</feature>
<dbReference type="GO" id="GO:0030170">
    <property type="term" value="F:pyridoxal phosphate binding"/>
    <property type="evidence" value="ECO:0007669"/>
    <property type="project" value="InterPro"/>
</dbReference>
<dbReference type="InterPro" id="IPR004450">
    <property type="entry name" value="Thr_synthase-like"/>
</dbReference>
<dbReference type="HOGENOM" id="CLU_028142_4_1_2"/>
<keyword evidence="6 12" id="KW-0028">Amino-acid biosynthesis</keyword>
<dbReference type="EMBL" id="CP003531">
    <property type="protein sequence ID" value="AFK51296.1"/>
    <property type="molecule type" value="Genomic_DNA"/>
</dbReference>
<dbReference type="Pfam" id="PF00291">
    <property type="entry name" value="PALP"/>
    <property type="match status" value="1"/>
</dbReference>
<comment type="function">
    <text evidence="12">Catalyzes the gamma-elimination of phosphate from L-phosphohomoserine and the beta-addition of water to produce L-threonine.</text>
</comment>
<evidence type="ECO:0000256" key="13">
    <source>
        <dbReference type="PIRSR" id="PIRSR038945-1"/>
    </source>
</evidence>
<evidence type="ECO:0000256" key="1">
    <source>
        <dbReference type="ARBA" id="ARBA00001933"/>
    </source>
</evidence>
<dbReference type="CDD" id="cd01563">
    <property type="entry name" value="Thr-synth_1"/>
    <property type="match status" value="1"/>
</dbReference>
<protein>
    <recommendedName>
        <fullName evidence="5 11">Threonine synthase</fullName>
        <ecNumber evidence="4 11">4.2.3.1</ecNumber>
    </recommendedName>
</protein>
<dbReference type="PROSITE" id="PS00165">
    <property type="entry name" value="DEHYDRATASE_SER_THR"/>
    <property type="match status" value="1"/>
</dbReference>
<dbReference type="InterPro" id="IPR026260">
    <property type="entry name" value="Thr_Synthase_bac/arc"/>
</dbReference>
<feature type="domain" description="Tryptophan synthase beta chain-like PALP" evidence="15">
    <location>
        <begin position="76"/>
        <end position="387"/>
    </location>
</feature>
<evidence type="ECO:0000313" key="16">
    <source>
        <dbReference type="EMBL" id="AFK51296.1"/>
    </source>
</evidence>
<keyword evidence="8 12" id="KW-0663">Pyridoxal phosphate</keyword>
<dbReference type="Proteomes" id="UP000005270">
    <property type="component" value="Chromosome"/>
</dbReference>
<evidence type="ECO:0000259" key="15">
    <source>
        <dbReference type="Pfam" id="PF00291"/>
    </source>
</evidence>
<dbReference type="InterPro" id="IPR000634">
    <property type="entry name" value="Ser/Thr_deHydtase_PyrdxlP-BS"/>
</dbReference>
<dbReference type="PIRSF" id="PIRSF038945">
    <property type="entry name" value="Thr_synthase"/>
    <property type="match status" value="1"/>
</dbReference>
<evidence type="ECO:0000256" key="12">
    <source>
        <dbReference type="PIRNR" id="PIRNR038945"/>
    </source>
</evidence>
<dbReference type="GO" id="GO:0006567">
    <property type="term" value="P:L-threonine catabolic process"/>
    <property type="evidence" value="ECO:0007669"/>
    <property type="project" value="TreeGrafter"/>
</dbReference>
<dbReference type="eggNOG" id="arCOG01434">
    <property type="taxonomic scope" value="Archaea"/>
</dbReference>
<comment type="pathway">
    <text evidence="2 12">Amino-acid biosynthesis; L-threonine biosynthesis; L-threonine from L-aspartate: step 5/5.</text>
</comment>
<evidence type="ECO:0000256" key="11">
    <source>
        <dbReference type="NCBIfam" id="TIGR00260"/>
    </source>
</evidence>
<evidence type="ECO:0000256" key="10">
    <source>
        <dbReference type="ARBA" id="ARBA00049144"/>
    </source>
</evidence>
<evidence type="ECO:0000256" key="3">
    <source>
        <dbReference type="ARBA" id="ARBA00005517"/>
    </source>
</evidence>
<evidence type="ECO:0000256" key="6">
    <source>
        <dbReference type="ARBA" id="ARBA00022605"/>
    </source>
</evidence>
<feature type="modified residue" description="N6-(pyridoxal phosphate)lysine" evidence="14">
    <location>
        <position position="114"/>
    </location>
</feature>
<accession>I3TEV8</accession>
<evidence type="ECO:0000256" key="2">
    <source>
        <dbReference type="ARBA" id="ARBA00004979"/>
    </source>
</evidence>
<dbReference type="SUPFAM" id="SSF53686">
    <property type="entry name" value="Tryptophan synthase beta subunit-like PLP-dependent enzymes"/>
    <property type="match status" value="1"/>
</dbReference>
<evidence type="ECO:0000256" key="7">
    <source>
        <dbReference type="ARBA" id="ARBA00022697"/>
    </source>
</evidence>
<dbReference type="GO" id="GO:0009097">
    <property type="term" value="P:isoleucine biosynthetic process"/>
    <property type="evidence" value="ECO:0007669"/>
    <property type="project" value="TreeGrafter"/>
</dbReference>